<proteinExistence type="predicted"/>
<dbReference type="Proteomes" id="UP000887580">
    <property type="component" value="Unplaced"/>
</dbReference>
<name>A0AC35G343_9BILA</name>
<evidence type="ECO:0000313" key="1">
    <source>
        <dbReference type="Proteomes" id="UP000887580"/>
    </source>
</evidence>
<sequence length="818" mass="95339">MYQKSAKKAYAFITFTNSTEKIIEIWNVTDAKIEINKLHGDNIFDDACDLLLEMKKKNLEGIFFDLFEHGDSEFLVKLRIDFMEFCRIKKLLYRWIFRDILFSTMLLYFSEDNFKTEDTVIALWIKNDYFVLHKYKNGYLTQINRIKVCDEKFEKKFDKIVKVREPKFVVMGSTEVLKQVKGHLKAKEVKMVKNTFLQCLQKSAGYLLGQMLRSQKCRWNFKVQLFNCFKLEIRSGTGYSSFSSGAIDSLPFHSTLNLPRVVTSLKGSTKFLYGRHISFHNDLKVKVEVDEDGFLHLALPKMYSSFCYNNVAMECISYKNDEYMEDFVYITTSDPDQKVLEAWTILNRRLMKKEFTGDTLFKDMNIYLMKLQKTSLDAIVLNLYQHSDPEFLWNARRNFEKLCERQKIPFKFVTKESLLLSLLLLKSKIDLSQNLTFTVVYIYGSKVKFAQINSSSDKIEIAETFEDVFESDCAIATLGHLASILTKECDYFVCSFNTEDPMHEMFELFLPMCKAFFNKKTNTIMIKDNFEQCFTSVSTLLFLQMFNSKISKWYIISPTSPCSEVNVEYENDYEYAIFEQDIPKYPCAKSFPLSKNALRFHHGRSIGNGYFSDYSETNKNTIEVDISEDGFTHFCFPSKFAAFDGDSKVYKEFAKKLNAIVTNRKPVIIFPEDIAILFVYENGTYAPININGRKELRAVINFAEEDPVFGNSAMEFRINDDSSVVVYDILEVIKMDPNNIVQKDTWGFDLVRYGMITHAPPSHLLAMIIKQLARAYREKTDHKLKDIMVPEIYLNKNALKHVKDAFVLSNIKCTFFKL</sequence>
<dbReference type="WBParaSite" id="PS1159_v2.g22875.t1">
    <property type="protein sequence ID" value="PS1159_v2.g22875.t1"/>
    <property type="gene ID" value="PS1159_v2.g22875"/>
</dbReference>
<protein>
    <submittedName>
        <fullName evidence="2">Uncharacterized protein</fullName>
    </submittedName>
</protein>
<organism evidence="1 2">
    <name type="scientific">Panagrolaimus sp. PS1159</name>
    <dbReference type="NCBI Taxonomy" id="55785"/>
    <lineage>
        <taxon>Eukaryota</taxon>
        <taxon>Metazoa</taxon>
        <taxon>Ecdysozoa</taxon>
        <taxon>Nematoda</taxon>
        <taxon>Chromadorea</taxon>
        <taxon>Rhabditida</taxon>
        <taxon>Tylenchina</taxon>
        <taxon>Panagrolaimomorpha</taxon>
        <taxon>Panagrolaimoidea</taxon>
        <taxon>Panagrolaimidae</taxon>
        <taxon>Panagrolaimus</taxon>
    </lineage>
</organism>
<evidence type="ECO:0000313" key="2">
    <source>
        <dbReference type="WBParaSite" id="PS1159_v2.g22875.t1"/>
    </source>
</evidence>
<reference evidence="2" key="1">
    <citation type="submission" date="2022-11" db="UniProtKB">
        <authorList>
            <consortium name="WormBaseParasite"/>
        </authorList>
    </citation>
    <scope>IDENTIFICATION</scope>
</reference>
<accession>A0AC35G343</accession>